<protein>
    <recommendedName>
        <fullName evidence="4">DUF2868 domain-containing protein</fullName>
    </recommendedName>
</protein>
<reference evidence="2 3" key="1">
    <citation type="submission" date="2023-09" db="EMBL/GenBank/DDBJ databases">
        <authorList>
            <person name="Qi X."/>
        </authorList>
    </citation>
    <scope>NUCLEOTIDE SEQUENCE [LARGE SCALE GENOMIC DNA]</scope>
    <source>
        <strain evidence="2 3">S1-1</strain>
    </source>
</reference>
<gene>
    <name evidence="2" type="ORF">RI844_00890</name>
</gene>
<evidence type="ECO:0008006" key="4">
    <source>
        <dbReference type="Google" id="ProtNLM"/>
    </source>
</evidence>
<feature type="transmembrane region" description="Helical" evidence="1">
    <location>
        <begin position="128"/>
        <end position="147"/>
    </location>
</feature>
<proteinExistence type="predicted"/>
<keyword evidence="1" id="KW-1133">Transmembrane helix</keyword>
<sequence>MSEDNSTSKWDIETPEWQWLTTQISREHSHINQRMTWYVTSQAFLFTGFAISTGVNGNKVVADILWLLIPIGSIILSIMVWFSLSSTRESIKLLSDERFKRSNQAFKNFWNSDKRKKLILLGDAPSKYTPILFVIIWTTLLLNYVSIYQ</sequence>
<feature type="transmembrane region" description="Helical" evidence="1">
    <location>
        <begin position="64"/>
        <end position="84"/>
    </location>
</feature>
<name>A0ABZ0GPT4_9GAMM</name>
<dbReference type="Proteomes" id="UP001301442">
    <property type="component" value="Chromosome"/>
</dbReference>
<organism evidence="2 3">
    <name type="scientific">Thalassotalea fonticola</name>
    <dbReference type="NCBI Taxonomy" id="3065649"/>
    <lineage>
        <taxon>Bacteria</taxon>
        <taxon>Pseudomonadati</taxon>
        <taxon>Pseudomonadota</taxon>
        <taxon>Gammaproteobacteria</taxon>
        <taxon>Alteromonadales</taxon>
        <taxon>Colwelliaceae</taxon>
        <taxon>Thalassotalea</taxon>
    </lineage>
</organism>
<evidence type="ECO:0000256" key="1">
    <source>
        <dbReference type="SAM" id="Phobius"/>
    </source>
</evidence>
<dbReference type="EMBL" id="CP136600">
    <property type="protein sequence ID" value="WOH37826.1"/>
    <property type="molecule type" value="Genomic_DNA"/>
</dbReference>
<evidence type="ECO:0000313" key="2">
    <source>
        <dbReference type="EMBL" id="WOH37826.1"/>
    </source>
</evidence>
<keyword evidence="1" id="KW-0812">Transmembrane</keyword>
<feature type="transmembrane region" description="Helical" evidence="1">
    <location>
        <begin position="35"/>
        <end position="52"/>
    </location>
</feature>
<keyword evidence="3" id="KW-1185">Reference proteome</keyword>
<dbReference type="RefSeq" id="WP_348396604.1">
    <property type="nucleotide sequence ID" value="NZ_CP136600.1"/>
</dbReference>
<evidence type="ECO:0000313" key="3">
    <source>
        <dbReference type="Proteomes" id="UP001301442"/>
    </source>
</evidence>
<keyword evidence="1" id="KW-0472">Membrane</keyword>
<accession>A0ABZ0GPT4</accession>